<reference evidence="13" key="2">
    <citation type="submission" date="2015-06" db="UniProtKB">
        <authorList>
            <consortium name="EnsemblMetazoa"/>
        </authorList>
    </citation>
    <scope>IDENTIFICATION</scope>
</reference>
<dbReference type="PANTHER" id="PTHR46925:SF2">
    <property type="entry name" value="G-PROTEIN COUPLED RECEPTOR TKR-1-RELATED"/>
    <property type="match status" value="1"/>
</dbReference>
<feature type="transmembrane region" description="Helical" evidence="11">
    <location>
        <begin position="193"/>
        <end position="215"/>
    </location>
</feature>
<feature type="transmembrane region" description="Helical" evidence="11">
    <location>
        <begin position="336"/>
        <end position="364"/>
    </location>
</feature>
<evidence type="ECO:0000256" key="1">
    <source>
        <dbReference type="ARBA" id="ARBA00004651"/>
    </source>
</evidence>
<keyword evidence="4 10" id="KW-0812">Transmembrane</keyword>
<dbReference type="EnsemblMetazoa" id="tetur07g03180.1">
    <property type="protein sequence ID" value="tetur07g03180.1"/>
    <property type="gene ID" value="tetur07g03180"/>
</dbReference>
<dbReference type="PANTHER" id="PTHR46925">
    <property type="entry name" value="G-PROTEIN COUPLED RECEPTOR TKR-1-RELATED"/>
    <property type="match status" value="1"/>
</dbReference>
<dbReference type="PROSITE" id="PS50262">
    <property type="entry name" value="G_PROTEIN_RECEP_F1_2"/>
    <property type="match status" value="1"/>
</dbReference>
<dbReference type="PROSITE" id="PS00237">
    <property type="entry name" value="G_PROTEIN_RECEP_F1_1"/>
    <property type="match status" value="1"/>
</dbReference>
<dbReference type="OMA" id="DNNPVEH"/>
<dbReference type="Proteomes" id="UP000015104">
    <property type="component" value="Unassembled WGS sequence"/>
</dbReference>
<evidence type="ECO:0000256" key="10">
    <source>
        <dbReference type="RuleBase" id="RU000688"/>
    </source>
</evidence>
<evidence type="ECO:0000256" key="4">
    <source>
        <dbReference type="ARBA" id="ARBA00022692"/>
    </source>
</evidence>
<dbReference type="eggNOG" id="KOG4219">
    <property type="taxonomic scope" value="Eukaryota"/>
</dbReference>
<dbReference type="AlphaFoldDB" id="T1K8Z9"/>
<evidence type="ECO:0000259" key="12">
    <source>
        <dbReference type="PROSITE" id="PS50262"/>
    </source>
</evidence>
<evidence type="ECO:0000256" key="7">
    <source>
        <dbReference type="ARBA" id="ARBA00023136"/>
    </source>
</evidence>
<keyword evidence="6 10" id="KW-0297">G-protein coupled receptor</keyword>
<dbReference type="InterPro" id="IPR000276">
    <property type="entry name" value="GPCR_Rhodpsn"/>
</dbReference>
<evidence type="ECO:0000256" key="2">
    <source>
        <dbReference type="ARBA" id="ARBA00010663"/>
    </source>
</evidence>
<evidence type="ECO:0000256" key="9">
    <source>
        <dbReference type="ARBA" id="ARBA00023224"/>
    </source>
</evidence>
<dbReference type="HOGENOM" id="CLU_563015_0_0_1"/>
<dbReference type="PRINTS" id="PR00237">
    <property type="entry name" value="GPCRRHODOPSN"/>
</dbReference>
<feature type="transmembrane region" description="Helical" evidence="11">
    <location>
        <begin position="153"/>
        <end position="173"/>
    </location>
</feature>
<sequence>MMKESSSGSRIYNLVDFYNQSDPLFWSNVTECVTSASDLTNGLIDSQSYSDTSTRIPVVPSLGPGWTNSDSYLYPNQSQPGATNSSINLSTSRLLVECLKLRIGSAPYILVPWARVIWILLFTGIITVTVIGNALVIWIILAHIRMRTITNLFLLNLALADLLMALFNTAFNFTWMLNSHWPFGSVYCSINNFIAHLTVFSSVFILTVMSIDRYIAIVRPLSSRMSRRTTLITLNLIWIIGAIISLPNLLFSMTVTYIYPDGSLRTVCLLKWPDGFAGYSSFDYIYNILFLVITYFVPVITMAATYPQMISVLWGSQNIGEITERLKSAIKAKRKIVRMLISVVFIFVICWLPYHIYFLIVFHFPKISHYKNIQNIYLAIYWLAMSNSIYNPVIYYKMNGRFRRYFQSILCFCRSTQKDPGDSKWNNLSMHRRVAGKRFYPNNMNNTGANVNHSTRSTRSNTCRSLTNGSVDVARMTEINSNCNP</sequence>
<evidence type="ECO:0000313" key="14">
    <source>
        <dbReference type="Proteomes" id="UP000015104"/>
    </source>
</evidence>
<protein>
    <recommendedName>
        <fullName evidence="12">G-protein coupled receptors family 1 profile domain-containing protein</fullName>
    </recommendedName>
</protein>
<dbReference type="InterPro" id="IPR001681">
    <property type="entry name" value="Neurokn_rcpt"/>
</dbReference>
<keyword evidence="9 10" id="KW-0807">Transducer</keyword>
<keyword evidence="5 11" id="KW-1133">Transmembrane helix</keyword>
<evidence type="ECO:0000313" key="13">
    <source>
        <dbReference type="EnsemblMetazoa" id="tetur07g03180.1"/>
    </source>
</evidence>
<comment type="subcellular location">
    <subcellularLocation>
        <location evidence="1">Cell membrane</location>
        <topology evidence="1">Multi-pass membrane protein</topology>
    </subcellularLocation>
</comment>
<dbReference type="KEGG" id="tut:107362066"/>
<evidence type="ECO:0000256" key="6">
    <source>
        <dbReference type="ARBA" id="ARBA00023040"/>
    </source>
</evidence>
<proteinExistence type="inferred from homology"/>
<evidence type="ECO:0000256" key="8">
    <source>
        <dbReference type="ARBA" id="ARBA00023170"/>
    </source>
</evidence>
<evidence type="ECO:0000256" key="11">
    <source>
        <dbReference type="SAM" id="Phobius"/>
    </source>
</evidence>
<organism evidence="13 14">
    <name type="scientific">Tetranychus urticae</name>
    <name type="common">Two-spotted spider mite</name>
    <dbReference type="NCBI Taxonomy" id="32264"/>
    <lineage>
        <taxon>Eukaryota</taxon>
        <taxon>Metazoa</taxon>
        <taxon>Ecdysozoa</taxon>
        <taxon>Arthropoda</taxon>
        <taxon>Chelicerata</taxon>
        <taxon>Arachnida</taxon>
        <taxon>Acari</taxon>
        <taxon>Acariformes</taxon>
        <taxon>Trombidiformes</taxon>
        <taxon>Prostigmata</taxon>
        <taxon>Eleutherengona</taxon>
        <taxon>Raphignathae</taxon>
        <taxon>Tetranychoidea</taxon>
        <taxon>Tetranychidae</taxon>
        <taxon>Tetranychus</taxon>
    </lineage>
</organism>
<dbReference type="InterPro" id="IPR017452">
    <property type="entry name" value="GPCR_Rhodpsn_7TM"/>
</dbReference>
<feature type="transmembrane region" description="Helical" evidence="11">
    <location>
        <begin position="376"/>
        <end position="396"/>
    </location>
</feature>
<dbReference type="Pfam" id="PF00001">
    <property type="entry name" value="7tm_1"/>
    <property type="match status" value="1"/>
</dbReference>
<comment type="similarity">
    <text evidence="2 10">Belongs to the G-protein coupled receptor 1 family.</text>
</comment>
<dbReference type="SMART" id="SM01381">
    <property type="entry name" value="7TM_GPCR_Srsx"/>
    <property type="match status" value="1"/>
</dbReference>
<keyword evidence="3" id="KW-1003">Cell membrane</keyword>
<dbReference type="PRINTS" id="PR00244">
    <property type="entry name" value="NEUROKININR"/>
</dbReference>
<dbReference type="SUPFAM" id="SSF81321">
    <property type="entry name" value="Family A G protein-coupled receptor-like"/>
    <property type="match status" value="1"/>
</dbReference>
<keyword evidence="14" id="KW-1185">Reference proteome</keyword>
<keyword evidence="8 10" id="KW-0675">Receptor</keyword>
<keyword evidence="7 11" id="KW-0472">Membrane</keyword>
<dbReference type="Gene3D" id="1.20.1070.10">
    <property type="entry name" value="Rhodopsin 7-helix transmembrane proteins"/>
    <property type="match status" value="1"/>
</dbReference>
<feature type="transmembrane region" description="Helical" evidence="11">
    <location>
        <begin position="116"/>
        <end position="141"/>
    </location>
</feature>
<gene>
    <name evidence="13" type="primary">107362066</name>
</gene>
<reference evidence="14" key="1">
    <citation type="submission" date="2011-08" db="EMBL/GenBank/DDBJ databases">
        <authorList>
            <person name="Rombauts S."/>
        </authorList>
    </citation>
    <scope>NUCLEOTIDE SEQUENCE</scope>
    <source>
        <strain evidence="14">London</strain>
    </source>
</reference>
<evidence type="ECO:0000256" key="5">
    <source>
        <dbReference type="ARBA" id="ARBA00022989"/>
    </source>
</evidence>
<name>T1K8Z9_TETUR</name>
<dbReference type="GO" id="GO:0005886">
    <property type="term" value="C:plasma membrane"/>
    <property type="evidence" value="ECO:0007669"/>
    <property type="project" value="UniProtKB-SubCell"/>
</dbReference>
<feature type="transmembrane region" description="Helical" evidence="11">
    <location>
        <begin position="284"/>
        <end position="306"/>
    </location>
</feature>
<dbReference type="CDD" id="cd15390">
    <property type="entry name" value="7tmA_TACR"/>
    <property type="match status" value="1"/>
</dbReference>
<dbReference type="GO" id="GO:0004995">
    <property type="term" value="F:tachykinin receptor activity"/>
    <property type="evidence" value="ECO:0007669"/>
    <property type="project" value="InterPro"/>
</dbReference>
<feature type="transmembrane region" description="Helical" evidence="11">
    <location>
        <begin position="236"/>
        <end position="259"/>
    </location>
</feature>
<feature type="domain" description="G-protein coupled receptors family 1 profile" evidence="12">
    <location>
        <begin position="132"/>
        <end position="395"/>
    </location>
</feature>
<dbReference type="OrthoDB" id="5981855at2759"/>
<dbReference type="EMBL" id="CAEY01001886">
    <property type="status" value="NOT_ANNOTATED_CDS"/>
    <property type="molecule type" value="Genomic_DNA"/>
</dbReference>
<evidence type="ECO:0000256" key="3">
    <source>
        <dbReference type="ARBA" id="ARBA00022475"/>
    </source>
</evidence>
<accession>T1K8Z9</accession>